<dbReference type="CDD" id="cd04301">
    <property type="entry name" value="NAT_SF"/>
    <property type="match status" value="1"/>
</dbReference>
<dbReference type="Gene3D" id="3.40.630.30">
    <property type="match status" value="1"/>
</dbReference>
<dbReference type="Proteomes" id="UP000620064">
    <property type="component" value="Unassembled WGS sequence"/>
</dbReference>
<evidence type="ECO:0008006" key="5">
    <source>
        <dbReference type="Google" id="ProtNLM"/>
    </source>
</evidence>
<protein>
    <recommendedName>
        <fullName evidence="5">N-acetyltransferase domain-containing protein</fullName>
    </recommendedName>
</protein>
<organism evidence="3 4">
    <name type="scientific">Cloacibacterium rupense</name>
    <dbReference type="NCBI Taxonomy" id="517423"/>
    <lineage>
        <taxon>Bacteria</taxon>
        <taxon>Pseudomonadati</taxon>
        <taxon>Bacteroidota</taxon>
        <taxon>Flavobacteriia</taxon>
        <taxon>Flavobacteriales</taxon>
        <taxon>Weeksellaceae</taxon>
    </lineage>
</organism>
<evidence type="ECO:0000259" key="1">
    <source>
        <dbReference type="PROSITE" id="PS51186"/>
    </source>
</evidence>
<evidence type="ECO:0000313" key="3">
    <source>
        <dbReference type="EMBL" id="GGP02876.1"/>
    </source>
</evidence>
<evidence type="ECO:0000313" key="4">
    <source>
        <dbReference type="Proteomes" id="UP000620064"/>
    </source>
</evidence>
<feature type="domain" description="N-acetyltransferase" evidence="1">
    <location>
        <begin position="1"/>
        <end position="97"/>
    </location>
</feature>
<dbReference type="Pfam" id="PF14542">
    <property type="entry name" value="Acetyltransf_CG"/>
    <property type="match status" value="1"/>
</dbReference>
<dbReference type="InterPro" id="IPR031165">
    <property type="entry name" value="GNAT_YJDJ"/>
</dbReference>
<name>A0ABQ2NI69_9FLAO</name>
<dbReference type="RefSeq" id="WP_188616903.1">
    <property type="nucleotide sequence ID" value="NZ_BMLV01000002.1"/>
</dbReference>
<sequence length="97" mass="11069">MNTTFENHKNGNGGFISLKNETEEIGRATYTISPENNLLIISYVMVYPKFGGQGFGKKLVEESIQFARENKWQVNPHCSYARSVMTRMQGIEDVFTK</sequence>
<gene>
    <name evidence="3" type="ORF">GCM10010992_09030</name>
</gene>
<keyword evidence="4" id="KW-1185">Reference proteome</keyword>
<dbReference type="PROSITE" id="PS51729">
    <property type="entry name" value="GNAT_YJDJ"/>
    <property type="match status" value="1"/>
</dbReference>
<dbReference type="InterPro" id="IPR016181">
    <property type="entry name" value="Acyl_CoA_acyltransferase"/>
</dbReference>
<accession>A0ABQ2NI69</accession>
<comment type="caution">
    <text evidence="3">The sequence shown here is derived from an EMBL/GenBank/DDBJ whole genome shotgun (WGS) entry which is preliminary data.</text>
</comment>
<dbReference type="PROSITE" id="PS51186">
    <property type="entry name" value="GNAT"/>
    <property type="match status" value="1"/>
</dbReference>
<evidence type="ECO:0000259" key="2">
    <source>
        <dbReference type="PROSITE" id="PS51729"/>
    </source>
</evidence>
<proteinExistence type="predicted"/>
<dbReference type="SUPFAM" id="SSF55729">
    <property type="entry name" value="Acyl-CoA N-acyltransferases (Nat)"/>
    <property type="match status" value="1"/>
</dbReference>
<dbReference type="InterPro" id="IPR000182">
    <property type="entry name" value="GNAT_dom"/>
</dbReference>
<feature type="domain" description="N-acetyltransferase" evidence="2">
    <location>
        <begin position="7"/>
        <end position="96"/>
    </location>
</feature>
<reference evidence="4" key="1">
    <citation type="journal article" date="2019" name="Int. J. Syst. Evol. Microbiol.">
        <title>The Global Catalogue of Microorganisms (GCM) 10K type strain sequencing project: providing services to taxonomists for standard genome sequencing and annotation.</title>
        <authorList>
            <consortium name="The Broad Institute Genomics Platform"/>
            <consortium name="The Broad Institute Genome Sequencing Center for Infectious Disease"/>
            <person name="Wu L."/>
            <person name="Ma J."/>
        </authorList>
    </citation>
    <scope>NUCLEOTIDE SEQUENCE [LARGE SCALE GENOMIC DNA]</scope>
    <source>
        <strain evidence="4">CGMCC 1.7656</strain>
    </source>
</reference>
<dbReference type="EMBL" id="BMLV01000002">
    <property type="protein sequence ID" value="GGP02876.1"/>
    <property type="molecule type" value="Genomic_DNA"/>
</dbReference>